<accession>B8LLT8</accession>
<proteinExistence type="evidence at transcript level"/>
<dbReference type="GO" id="GO:0016192">
    <property type="term" value="P:vesicle-mediated transport"/>
    <property type="evidence" value="ECO:0007669"/>
    <property type="project" value="InterPro"/>
</dbReference>
<dbReference type="InterPro" id="IPR027482">
    <property type="entry name" value="Sec1-like_dom2"/>
</dbReference>
<name>B8LLT8_PICSI</name>
<evidence type="ECO:0008006" key="3">
    <source>
        <dbReference type="Google" id="ProtNLM"/>
    </source>
</evidence>
<evidence type="ECO:0000313" key="2">
    <source>
        <dbReference type="EMBL" id="ABR16618.1"/>
    </source>
</evidence>
<protein>
    <recommendedName>
        <fullName evidence="3">Sec1 family domain-containing protein MIP3</fullName>
    </recommendedName>
</protein>
<organism evidence="2">
    <name type="scientific">Picea sitchensis</name>
    <name type="common">Sitka spruce</name>
    <name type="synonym">Pinus sitchensis</name>
    <dbReference type="NCBI Taxonomy" id="3332"/>
    <lineage>
        <taxon>Eukaryota</taxon>
        <taxon>Viridiplantae</taxon>
        <taxon>Streptophyta</taxon>
        <taxon>Embryophyta</taxon>
        <taxon>Tracheophyta</taxon>
        <taxon>Spermatophyta</taxon>
        <taxon>Pinopsida</taxon>
        <taxon>Pinidae</taxon>
        <taxon>Conifers I</taxon>
        <taxon>Pinales</taxon>
        <taxon>Pinaceae</taxon>
        <taxon>Picea</taxon>
    </lineage>
</organism>
<dbReference type="InterPro" id="IPR036045">
    <property type="entry name" value="Sec1-like_sf"/>
</dbReference>
<dbReference type="EMBL" id="EF676733">
    <property type="protein sequence ID" value="ABR16618.1"/>
    <property type="molecule type" value="mRNA"/>
</dbReference>
<evidence type="ECO:0000256" key="1">
    <source>
        <dbReference type="ARBA" id="ARBA00009884"/>
    </source>
</evidence>
<sequence>MLDAELSTAMAGVDMIKSCQKALRQISDQVLDSIFYLDAGSAEAFQYIGGLPVLLELGVRSVCSLEHASPLDIAVCWRETSDEPVQKMVVMTSRLLSDAHRYILRCLHMHRSIRHCTIFTSISENAHSAHVDAPLGPDAYREYEALLFQDYQELVLKSEFAQRSAETDDVESSVQNPLLQESIAVKEEDRLWPTSSEGTISGLEGNSAGKSLDGLSSTITKEESWKHLKVSVKHFPMVFCPLSPKVFVLPSESAIAEARLSDKFHNSLSPGLPPISMDLTSDGDDIPPGATLIAHFLHHLAGQMDLKMEIFTLGPLSQAIGKVLTDLSSLYDVGGRTKRSTGLLLIDRSLDLVTPCCHGDSLVDRMFSALPRRDRSIFSPQSPDNGATNTVSSSCLRRPTTDFRVPLESIFKPGNSMNNGGHFSNEGLTAFMSGWKGTFSLLTPGAHDEKNRNLLIEKGCSQLDPMYGSLASSGSCNDVHCLEALLDRRTKDGTLLIKKWLQEALRQEKVSIRTRLGAVTASELCSLINALASNPASVMRNRGIIQLAKAAEVALSEPWSTCWEAFASAERILMLSAGDTSQSLSSQIQDLINKSVIWRTQNQGKGHEPPPGLLSIRDAIILSIVGYSLAGESFRSSGSGGPFSWEEEHSLKEAIVDAILECSPGVNIGFLHGLEGALESHWQNLQLKNLNEAQPKESPEVEDHSSIDFDDQWGSWEDEEAEGDREQEYGELQLKLELRDRMDNVFKVLHKVSDARRALLFKDRQSTLEEISNATSYTNRGLISKILSMVFAKCDIPGLEYHSSAMGRLFKSGFGRFGLGQAKPRLGDQSLLFVFLVGGINALEVREAQEAQASAGADGVELLLGGTTILTPNDMFELLLGSCSYI</sequence>
<dbReference type="PANTHER" id="PTHR11679">
    <property type="entry name" value="VESICLE PROTEIN SORTING-ASSOCIATED"/>
    <property type="match status" value="1"/>
</dbReference>
<dbReference type="AlphaFoldDB" id="B8LLT8"/>
<comment type="similarity">
    <text evidence="1">Belongs to the STXBP/unc-18/SEC1 family.</text>
</comment>
<dbReference type="InterPro" id="IPR001619">
    <property type="entry name" value="Sec1-like"/>
</dbReference>
<reference evidence="2" key="1">
    <citation type="submission" date="2007-06" db="EMBL/GenBank/DDBJ databases">
        <title>Full length cDNA sequences from Sitka Spruce (Picea sitchensis).</title>
        <authorList>
            <person name="Ralph S.G."/>
            <person name="Chun H.E."/>
            <person name="Liao N."/>
            <person name="Ali J."/>
            <person name="Reid K."/>
            <person name="Kolosova N."/>
            <person name="Cooper N."/>
            <person name="Cullis C."/>
            <person name="Jancsik S."/>
            <person name="Moore R."/>
            <person name="Mayo M."/>
            <person name="Wagner S."/>
            <person name="Holt R.A."/>
            <person name="Jones S.J.M."/>
            <person name="Marra M.A."/>
            <person name="Ritland C.E."/>
            <person name="Ritland K."/>
            <person name="Bohlmann J."/>
        </authorList>
    </citation>
    <scope>NUCLEOTIDE SEQUENCE</scope>
    <source>
        <tissue evidence="2">Green portion of the leader tissue</tissue>
    </source>
</reference>
<dbReference type="SUPFAM" id="SSF56815">
    <property type="entry name" value="Sec1/munc18-like (SM) proteins"/>
    <property type="match status" value="2"/>
</dbReference>
<dbReference type="Gene3D" id="3.40.50.1910">
    <property type="match status" value="1"/>
</dbReference>
<dbReference type="OMA" id="FHEYESL"/>